<dbReference type="Pfam" id="PF01557">
    <property type="entry name" value="FAA_hydrolase"/>
    <property type="match status" value="1"/>
</dbReference>
<dbReference type="PANTHER" id="PTHR11820:SF7">
    <property type="entry name" value="ACYLPYRUVASE FAHD1, MITOCHONDRIAL"/>
    <property type="match status" value="1"/>
</dbReference>
<reference evidence="4 5" key="1">
    <citation type="submission" date="2018-07" db="EMBL/GenBank/DDBJ databases">
        <title>GABA Modulating Bacteria of the Human Gut Microbiota.</title>
        <authorList>
            <person name="Strandwitz P."/>
            <person name="Kim K.H."/>
            <person name="Terekhova D."/>
            <person name="Liu J.K."/>
            <person name="Sharma A."/>
            <person name="Levering J."/>
            <person name="Mcdonald D."/>
            <person name="Dietrich D."/>
            <person name="Ramadhar T.R."/>
            <person name="Lekbua A."/>
            <person name="Mroue N."/>
            <person name="Liston C."/>
            <person name="Stewart E.J."/>
            <person name="Dubin M.J."/>
            <person name="Zengler K."/>
            <person name="Knight R."/>
            <person name="Gilbert J.A."/>
            <person name="Clardy J."/>
            <person name="Lewis K."/>
        </authorList>
    </citation>
    <scope>NUCLEOTIDE SEQUENCE [LARGE SCALE GENOMIC DNA]</scope>
    <source>
        <strain evidence="4 5">KLE1738</strain>
    </source>
</reference>
<dbReference type="Gene3D" id="3.90.850.10">
    <property type="entry name" value="Fumarylacetoacetase-like, C-terminal domain"/>
    <property type="match status" value="1"/>
</dbReference>
<dbReference type="AlphaFoldDB" id="A0A3E2B125"/>
<dbReference type="InterPro" id="IPR011234">
    <property type="entry name" value="Fumarylacetoacetase-like_C"/>
</dbReference>
<proteinExistence type="inferred from homology"/>
<dbReference type="GO" id="GO:0046872">
    <property type="term" value="F:metal ion binding"/>
    <property type="evidence" value="ECO:0007669"/>
    <property type="project" value="UniProtKB-KW"/>
</dbReference>
<dbReference type="OrthoDB" id="9805307at2"/>
<dbReference type="SUPFAM" id="SSF56529">
    <property type="entry name" value="FAH"/>
    <property type="match status" value="1"/>
</dbReference>
<organism evidence="4 5">
    <name type="scientific">Evtepia gabavorous</name>
    <dbReference type="NCBI Taxonomy" id="2211183"/>
    <lineage>
        <taxon>Bacteria</taxon>
        <taxon>Bacillati</taxon>
        <taxon>Bacillota</taxon>
        <taxon>Clostridia</taxon>
        <taxon>Eubacteriales</taxon>
        <taxon>Evtepia</taxon>
    </lineage>
</organism>
<gene>
    <name evidence="4" type="ORF">DV520_11005</name>
</gene>
<keyword evidence="4" id="KW-0378">Hydrolase</keyword>
<dbReference type="Proteomes" id="UP000260649">
    <property type="component" value="Unassembled WGS sequence"/>
</dbReference>
<evidence type="ECO:0000256" key="2">
    <source>
        <dbReference type="ARBA" id="ARBA00022723"/>
    </source>
</evidence>
<dbReference type="GO" id="GO:0019752">
    <property type="term" value="P:carboxylic acid metabolic process"/>
    <property type="evidence" value="ECO:0007669"/>
    <property type="project" value="UniProtKB-ARBA"/>
</dbReference>
<dbReference type="GO" id="GO:0016853">
    <property type="term" value="F:isomerase activity"/>
    <property type="evidence" value="ECO:0007669"/>
    <property type="project" value="UniProtKB-ARBA"/>
</dbReference>
<dbReference type="FunFam" id="3.90.850.10:FF:000002">
    <property type="entry name" value="2-hydroxyhepta-2,4-diene-1,7-dioate isomerase"/>
    <property type="match status" value="1"/>
</dbReference>
<comment type="caution">
    <text evidence="4">The sequence shown here is derived from an EMBL/GenBank/DDBJ whole genome shotgun (WGS) entry which is preliminary data.</text>
</comment>
<dbReference type="GO" id="GO:0018773">
    <property type="term" value="F:acetylpyruvate hydrolase activity"/>
    <property type="evidence" value="ECO:0007669"/>
    <property type="project" value="TreeGrafter"/>
</dbReference>
<dbReference type="GeneID" id="97996263"/>
<evidence type="ECO:0000259" key="3">
    <source>
        <dbReference type="Pfam" id="PF01557"/>
    </source>
</evidence>
<dbReference type="RefSeq" id="WP_021919228.1">
    <property type="nucleotide sequence ID" value="NZ_CAKXKJ010000018.1"/>
</dbReference>
<dbReference type="PANTHER" id="PTHR11820">
    <property type="entry name" value="ACYLPYRUVASE"/>
    <property type="match status" value="1"/>
</dbReference>
<sequence>MKLYTIAWQNRPLVCLENRPGRLTPLPYETMNHLLADRPDHRAGVLEKAGKGSGEFALAEVQVLAPIPHPRQDVICLGMNYQKHKTEAERFDAAAFTREKAQAVYFSKRATHCPGPGAPIPGHFDLVDSLDYETELAVILGRDAKNVTEAEAFDYVFGYTIVNDVSARNLQTGHKQWYFGKGLDGFTPMGPCIVTKEAFPQPPAQAIRTWVNGQLRQEAVTDQLIFSIPHILRELSQGMTLQAGTIIATGTPAGVGMGFDPPRFLRAGDVVRCEIEGIGVLENTVEG</sequence>
<dbReference type="EMBL" id="QQRQ01000030">
    <property type="protein sequence ID" value="RFT05758.1"/>
    <property type="molecule type" value="Genomic_DNA"/>
</dbReference>
<evidence type="ECO:0000313" key="4">
    <source>
        <dbReference type="EMBL" id="RFT05758.1"/>
    </source>
</evidence>
<comment type="similarity">
    <text evidence="1">Belongs to the FAH family.</text>
</comment>
<evidence type="ECO:0000256" key="1">
    <source>
        <dbReference type="ARBA" id="ARBA00010211"/>
    </source>
</evidence>
<dbReference type="InterPro" id="IPR036663">
    <property type="entry name" value="Fumarylacetoacetase_C_sf"/>
</dbReference>
<evidence type="ECO:0000313" key="5">
    <source>
        <dbReference type="Proteomes" id="UP000260649"/>
    </source>
</evidence>
<accession>A0A3E2B125</accession>
<keyword evidence="2" id="KW-0479">Metal-binding</keyword>
<name>A0A3E2B125_9FIRM</name>
<feature type="domain" description="Fumarylacetoacetase-like C-terminal" evidence="3">
    <location>
        <begin position="74"/>
        <end position="285"/>
    </location>
</feature>
<keyword evidence="5" id="KW-1185">Reference proteome</keyword>
<protein>
    <submittedName>
        <fullName evidence="4">Fumarylacetoacetate hydrolase family protein</fullName>
    </submittedName>
</protein>